<dbReference type="EMBL" id="KV875109">
    <property type="protein sequence ID" value="OIW22958.1"/>
    <property type="molecule type" value="Genomic_DNA"/>
</dbReference>
<dbReference type="PANTHER" id="PTHR10900:SF125">
    <property type="entry name" value="FAS1 DOMAIN-CONTAINING PROTEIN YLR001C"/>
    <property type="match status" value="1"/>
</dbReference>
<feature type="domain" description="FAS1" evidence="1">
    <location>
        <begin position="102"/>
        <end position="238"/>
    </location>
</feature>
<dbReference type="PROSITE" id="PS50213">
    <property type="entry name" value="FAS1"/>
    <property type="match status" value="2"/>
</dbReference>
<gene>
    <name evidence="2" type="ORF">CONLIGDRAFT_145554</name>
</gene>
<organism evidence="2 3">
    <name type="scientific">Coniochaeta ligniaria NRRL 30616</name>
    <dbReference type="NCBI Taxonomy" id="1408157"/>
    <lineage>
        <taxon>Eukaryota</taxon>
        <taxon>Fungi</taxon>
        <taxon>Dikarya</taxon>
        <taxon>Ascomycota</taxon>
        <taxon>Pezizomycotina</taxon>
        <taxon>Sordariomycetes</taxon>
        <taxon>Sordariomycetidae</taxon>
        <taxon>Coniochaetales</taxon>
        <taxon>Coniochaetaceae</taxon>
        <taxon>Coniochaeta</taxon>
    </lineage>
</organism>
<protein>
    <submittedName>
        <fullName evidence="2">Fasciclin domain-containing protein</fullName>
    </submittedName>
</protein>
<reference evidence="2 3" key="1">
    <citation type="submission" date="2016-10" db="EMBL/GenBank/DDBJ databases">
        <title>Draft genome sequence of Coniochaeta ligniaria NRRL30616, a lignocellulolytic fungus for bioabatement of inhibitors in plant biomass hydrolysates.</title>
        <authorList>
            <consortium name="DOE Joint Genome Institute"/>
            <person name="Jimenez D.J."/>
            <person name="Hector R.E."/>
            <person name="Riley R."/>
            <person name="Sun H."/>
            <person name="Grigoriev I.V."/>
            <person name="Van Elsas J.D."/>
            <person name="Nichols N.N."/>
        </authorList>
    </citation>
    <scope>NUCLEOTIDE SEQUENCE [LARGE SCALE GENOMIC DNA]</scope>
    <source>
        <strain evidence="2 3">NRRL 30616</strain>
    </source>
</reference>
<feature type="domain" description="FAS1" evidence="1">
    <location>
        <begin position="242"/>
        <end position="398"/>
    </location>
</feature>
<dbReference type="AlphaFoldDB" id="A0A1J7I606"/>
<dbReference type="SMART" id="SM00554">
    <property type="entry name" value="FAS1"/>
    <property type="match status" value="2"/>
</dbReference>
<dbReference type="OrthoDB" id="7700931at2759"/>
<dbReference type="InterPro" id="IPR036378">
    <property type="entry name" value="FAS1_dom_sf"/>
</dbReference>
<name>A0A1J7I606_9PEZI</name>
<dbReference type="Gene3D" id="2.30.180.10">
    <property type="entry name" value="FAS1 domain"/>
    <property type="match status" value="2"/>
</dbReference>
<accession>A0A1J7I606</accession>
<dbReference type="InParanoid" id="A0A1J7I606"/>
<dbReference type="InterPro" id="IPR050904">
    <property type="entry name" value="Adhesion/Biosynth-related"/>
</dbReference>
<dbReference type="Pfam" id="PF02469">
    <property type="entry name" value="Fasciclin"/>
    <property type="match status" value="2"/>
</dbReference>
<dbReference type="STRING" id="1408157.A0A1J7I606"/>
<evidence type="ECO:0000313" key="2">
    <source>
        <dbReference type="EMBL" id="OIW22958.1"/>
    </source>
</evidence>
<dbReference type="InterPro" id="IPR000782">
    <property type="entry name" value="FAS1_domain"/>
</dbReference>
<sequence length="440" mass="49422">MKFIQTLPYVALATAFVLPDVETLKQLALTETPDEVHALWDDIPDTADAIFGNLKDKVSSVKQDFHTAIELALDEEIDDAFDLADHPGHGHHGHHGHDHTSNLTIYQLISKSPYTTNFTKLVDEYDDIVELLNSTKANYTLFVPVDSAFAHLPDKKPSKEFVEAVVRYHIGLDVYSGLRILHTQTIPTALNEELLGGEPQRLRTSVGLFGIKLNFYASLIAKDFKAKNGVIHPINHILVPPPFVGRELSLFPNTFSTLLLAYEKTDFVKFIHGVKTNGTTVFAPSNHAFAKLGPRANAFLFNTEKGLGYLKALLKYQIVANATLYSDAYYDNYGKKDLLETEDVQHYDLTTLLHDLPIRVDIKRWGGWVRFWVNGFNRVVVRDAVARNGVIHVVEKVPIPPHKHHGAADDEDGEIDVEGLIERLADYVEDADRPQDWSDL</sequence>
<dbReference type="PANTHER" id="PTHR10900">
    <property type="entry name" value="PERIOSTIN-RELATED"/>
    <property type="match status" value="1"/>
</dbReference>
<proteinExistence type="predicted"/>
<dbReference type="SUPFAM" id="SSF82153">
    <property type="entry name" value="FAS1 domain"/>
    <property type="match status" value="2"/>
</dbReference>
<keyword evidence="3" id="KW-1185">Reference proteome</keyword>
<dbReference type="Proteomes" id="UP000182658">
    <property type="component" value="Unassembled WGS sequence"/>
</dbReference>
<evidence type="ECO:0000259" key="1">
    <source>
        <dbReference type="PROSITE" id="PS50213"/>
    </source>
</evidence>
<evidence type="ECO:0000313" key="3">
    <source>
        <dbReference type="Proteomes" id="UP000182658"/>
    </source>
</evidence>